<dbReference type="EMBL" id="BKZW01000001">
    <property type="protein sequence ID" value="GER85892.1"/>
    <property type="molecule type" value="Genomic_DNA"/>
</dbReference>
<evidence type="ECO:0000313" key="8">
    <source>
        <dbReference type="EMBL" id="GER85892.1"/>
    </source>
</evidence>
<dbReference type="GO" id="GO:0005525">
    <property type="term" value="F:GTP binding"/>
    <property type="evidence" value="ECO:0007669"/>
    <property type="project" value="UniProtKB-KW"/>
</dbReference>
<feature type="domain" description="G" evidence="7">
    <location>
        <begin position="75"/>
        <end position="176"/>
    </location>
</feature>
<keyword evidence="2" id="KW-0812">Transmembrane</keyword>
<keyword evidence="4" id="KW-1133">Transmembrane helix</keyword>
<keyword evidence="6" id="KW-0472">Membrane</keyword>
<dbReference type="GO" id="GO:0016020">
    <property type="term" value="C:membrane"/>
    <property type="evidence" value="ECO:0007669"/>
    <property type="project" value="UniProtKB-SubCell"/>
</dbReference>
<dbReference type="SUPFAM" id="SSF52540">
    <property type="entry name" value="P-loop containing nucleoside triphosphate hydrolases"/>
    <property type="match status" value="1"/>
</dbReference>
<comment type="subcellular location">
    <subcellularLocation>
        <location evidence="1">Membrane</location>
        <topology evidence="1">Multi-pass membrane protein</topology>
    </subcellularLocation>
</comment>
<evidence type="ECO:0000256" key="6">
    <source>
        <dbReference type="ARBA" id="ARBA00023136"/>
    </source>
</evidence>
<dbReference type="Pfam" id="PF01926">
    <property type="entry name" value="MMR_HSR1"/>
    <property type="match status" value="1"/>
</dbReference>
<comment type="caution">
    <text evidence="8">The sequence shown here is derived from an EMBL/GenBank/DDBJ whole genome shotgun (WGS) entry which is preliminary data.</text>
</comment>
<evidence type="ECO:0000259" key="7">
    <source>
        <dbReference type="Pfam" id="PF01926"/>
    </source>
</evidence>
<organism evidence="8 9">
    <name type="scientific">Dictyobacter vulcani</name>
    <dbReference type="NCBI Taxonomy" id="2607529"/>
    <lineage>
        <taxon>Bacteria</taxon>
        <taxon>Bacillati</taxon>
        <taxon>Chloroflexota</taxon>
        <taxon>Ktedonobacteria</taxon>
        <taxon>Ktedonobacterales</taxon>
        <taxon>Dictyobacteraceae</taxon>
        <taxon>Dictyobacter</taxon>
    </lineage>
</organism>
<dbReference type="RefSeq" id="WP_151754109.1">
    <property type="nucleotide sequence ID" value="NZ_BKZW01000001.1"/>
</dbReference>
<evidence type="ECO:0000256" key="5">
    <source>
        <dbReference type="ARBA" id="ARBA00023134"/>
    </source>
</evidence>
<sequence>MANKKFTNANGDREKLRNDMAASILRKRNQPKGIKDLGIHTLRNLPANISMVQGLMKAVNWKLAQQEVVEGLNNTVVIVGQPNTGKSTLFNTLKGQNLSPASSQSGTTRTLVRTDFGPFTLVDTPGHLPDVMESGMDQASVIVFLIDASKGLQASDRELYNVIKRFDKPTVVAVNKIDELSGGETGDQLATEVAVQLEAPGVIPVSAKTGENVAEELIPVIIEASPEAALAIGRELPAYRRVAAQRIIRNSTLVSLAAGLEPIPFIDIPIILGTQIRLVLRLAALYGEQMDSADAKKHARELIATIAGGLGLRYLAQQAAKAVPFGGDFIAGAIAGAATWSIGQVALEYYEENKQLSPKRLQQLYKNFYHRFRKDTKINELREQALNELETGKSDPLLEEPDLKILEEGKA</sequence>
<evidence type="ECO:0000256" key="4">
    <source>
        <dbReference type="ARBA" id="ARBA00022989"/>
    </source>
</evidence>
<reference evidence="8 9" key="1">
    <citation type="submission" date="2019-10" db="EMBL/GenBank/DDBJ databases">
        <title>Dictyobacter vulcani sp. nov., within the class Ktedonobacteria, isolated from soil of volcanic Mt. Zao.</title>
        <authorList>
            <person name="Zheng Y."/>
            <person name="Wang C.M."/>
            <person name="Sakai Y."/>
            <person name="Abe K."/>
            <person name="Yokota A."/>
            <person name="Yabe S."/>
        </authorList>
    </citation>
    <scope>NUCLEOTIDE SEQUENCE [LARGE SCALE GENOMIC DNA]</scope>
    <source>
        <strain evidence="8 9">W12</strain>
    </source>
</reference>
<protein>
    <recommendedName>
        <fullName evidence="7">G domain-containing protein</fullName>
    </recommendedName>
</protein>
<dbReference type="InterPro" id="IPR006073">
    <property type="entry name" value="GTP-bd"/>
</dbReference>
<dbReference type="PANTHER" id="PTHR43834">
    <property type="entry name" value="GTPASE DER"/>
    <property type="match status" value="1"/>
</dbReference>
<gene>
    <name evidence="8" type="ORF">KDW_00540</name>
</gene>
<accession>A0A5J4KGP1</accession>
<dbReference type="Pfam" id="PF05128">
    <property type="entry name" value="DUF697"/>
    <property type="match status" value="1"/>
</dbReference>
<dbReference type="AlphaFoldDB" id="A0A5J4KGP1"/>
<dbReference type="PANTHER" id="PTHR43834:SF6">
    <property type="entry name" value="GTPASE DER"/>
    <property type="match status" value="1"/>
</dbReference>
<evidence type="ECO:0000256" key="2">
    <source>
        <dbReference type="ARBA" id="ARBA00022692"/>
    </source>
</evidence>
<proteinExistence type="predicted"/>
<evidence type="ECO:0000256" key="1">
    <source>
        <dbReference type="ARBA" id="ARBA00004141"/>
    </source>
</evidence>
<dbReference type="InterPro" id="IPR021147">
    <property type="entry name" value="DUF697"/>
</dbReference>
<dbReference type="Gene3D" id="3.40.50.300">
    <property type="entry name" value="P-loop containing nucleotide triphosphate hydrolases"/>
    <property type="match status" value="1"/>
</dbReference>
<name>A0A5J4KGP1_9CHLR</name>
<dbReference type="NCBIfam" id="TIGR00231">
    <property type="entry name" value="small_GTP"/>
    <property type="match status" value="1"/>
</dbReference>
<evidence type="ECO:0000313" key="9">
    <source>
        <dbReference type="Proteomes" id="UP000326912"/>
    </source>
</evidence>
<dbReference type="Proteomes" id="UP000326912">
    <property type="component" value="Unassembled WGS sequence"/>
</dbReference>
<keyword evidence="5" id="KW-0342">GTP-binding</keyword>
<dbReference type="InterPro" id="IPR005225">
    <property type="entry name" value="Small_GTP-bd"/>
</dbReference>
<keyword evidence="3" id="KW-0547">Nucleotide-binding</keyword>
<evidence type="ECO:0000256" key="3">
    <source>
        <dbReference type="ARBA" id="ARBA00022741"/>
    </source>
</evidence>
<dbReference type="InterPro" id="IPR027417">
    <property type="entry name" value="P-loop_NTPase"/>
</dbReference>
<keyword evidence="9" id="KW-1185">Reference proteome</keyword>